<dbReference type="InterPro" id="IPR003593">
    <property type="entry name" value="AAA+_ATPase"/>
</dbReference>
<dbReference type="CDD" id="cd18809">
    <property type="entry name" value="SF1_C_RecD"/>
    <property type="match status" value="1"/>
</dbReference>
<dbReference type="GO" id="GO:0003678">
    <property type="term" value="F:DNA helicase activity"/>
    <property type="evidence" value="ECO:0007669"/>
    <property type="project" value="UniProtKB-EC"/>
</dbReference>
<keyword evidence="3" id="KW-0547">Nucleotide-binding</keyword>
<evidence type="ECO:0000313" key="4">
    <source>
        <dbReference type="Proteomes" id="UP000464657"/>
    </source>
</evidence>
<dbReference type="Proteomes" id="UP000464657">
    <property type="component" value="Chromosome"/>
</dbReference>
<organism evidence="3 4">
    <name type="scientific">Kordia antarctica</name>
    <dbReference type="NCBI Taxonomy" id="1218801"/>
    <lineage>
        <taxon>Bacteria</taxon>
        <taxon>Pseudomonadati</taxon>
        <taxon>Bacteroidota</taxon>
        <taxon>Flavobacteriia</taxon>
        <taxon>Flavobacteriales</taxon>
        <taxon>Flavobacteriaceae</taxon>
        <taxon>Kordia</taxon>
    </lineage>
</organism>
<dbReference type="SMART" id="SM00341">
    <property type="entry name" value="HRDC"/>
    <property type="match status" value="1"/>
</dbReference>
<name>A0A7L4ZNN4_9FLAO</name>
<dbReference type="InterPro" id="IPR027417">
    <property type="entry name" value="P-loop_NTPase"/>
</dbReference>
<dbReference type="SUPFAM" id="SSF52540">
    <property type="entry name" value="P-loop containing nucleoside triphosphate hydrolases"/>
    <property type="match status" value="2"/>
</dbReference>
<dbReference type="InterPro" id="IPR029491">
    <property type="entry name" value="Helicase_HTH"/>
</dbReference>
<dbReference type="EMBL" id="CP019288">
    <property type="protein sequence ID" value="QHI37514.1"/>
    <property type="molecule type" value="Genomic_DNA"/>
</dbReference>
<dbReference type="InterPro" id="IPR051055">
    <property type="entry name" value="PIF1_helicase"/>
</dbReference>
<dbReference type="Gene3D" id="3.40.50.300">
    <property type="entry name" value="P-loop containing nucleotide triphosphate hydrolases"/>
    <property type="match status" value="2"/>
</dbReference>
<keyword evidence="3" id="KW-0347">Helicase</keyword>
<keyword evidence="1" id="KW-0175">Coiled coil</keyword>
<dbReference type="SMART" id="SM00382">
    <property type="entry name" value="AAA"/>
    <property type="match status" value="1"/>
</dbReference>
<evidence type="ECO:0000313" key="3">
    <source>
        <dbReference type="EMBL" id="QHI37514.1"/>
    </source>
</evidence>
<dbReference type="FunFam" id="3.40.50.300:FF:001498">
    <property type="entry name" value="ATP-dependent DNA helicase"/>
    <property type="match status" value="1"/>
</dbReference>
<dbReference type="Gene3D" id="1.10.150.80">
    <property type="entry name" value="HRDC domain"/>
    <property type="match status" value="1"/>
</dbReference>
<dbReference type="KEGG" id="kan:IMCC3317_28930"/>
<dbReference type="InterPro" id="IPR010997">
    <property type="entry name" value="HRDC-like_sf"/>
</dbReference>
<dbReference type="GO" id="GO:0000166">
    <property type="term" value="F:nucleotide binding"/>
    <property type="evidence" value="ECO:0007669"/>
    <property type="project" value="InterPro"/>
</dbReference>
<protein>
    <submittedName>
        <fullName evidence="3">ATP-dependent DNA helicase UvrD2</fullName>
        <ecNumber evidence="3">3.6.4.12</ecNumber>
    </submittedName>
</protein>
<keyword evidence="3" id="KW-0067">ATP-binding</keyword>
<dbReference type="PROSITE" id="PS50967">
    <property type="entry name" value="HRDC"/>
    <property type="match status" value="1"/>
</dbReference>
<keyword evidence="4" id="KW-1185">Reference proteome</keyword>
<dbReference type="InterPro" id="IPR010285">
    <property type="entry name" value="DNA_helicase_pif1-like_DEAD"/>
</dbReference>
<dbReference type="GO" id="GO:0000723">
    <property type="term" value="P:telomere maintenance"/>
    <property type="evidence" value="ECO:0007669"/>
    <property type="project" value="InterPro"/>
</dbReference>
<proteinExistence type="predicted"/>
<keyword evidence="3" id="KW-0378">Hydrolase</keyword>
<dbReference type="GO" id="GO:0016787">
    <property type="term" value="F:hydrolase activity"/>
    <property type="evidence" value="ECO:0007669"/>
    <property type="project" value="UniProtKB-KW"/>
</dbReference>
<dbReference type="GO" id="GO:0003676">
    <property type="term" value="F:nucleic acid binding"/>
    <property type="evidence" value="ECO:0007669"/>
    <property type="project" value="InterPro"/>
</dbReference>
<dbReference type="InterPro" id="IPR044876">
    <property type="entry name" value="HRDC_dom_sf"/>
</dbReference>
<dbReference type="AlphaFoldDB" id="A0A7L4ZNN4"/>
<dbReference type="EC" id="3.6.4.12" evidence="3"/>
<evidence type="ECO:0000259" key="2">
    <source>
        <dbReference type="PROSITE" id="PS50967"/>
    </source>
</evidence>
<gene>
    <name evidence="3" type="primary">uvrD2</name>
    <name evidence="3" type="ORF">IMCC3317_28930</name>
</gene>
<accession>A0A7L4ZNN4</accession>
<reference evidence="3 4" key="1">
    <citation type="journal article" date="2013" name="Int. J. Syst. Evol. Microbiol.">
        <title>Kordia antarctica sp. nov., isolated from Antarctic seawater.</title>
        <authorList>
            <person name="Baek K."/>
            <person name="Choi A."/>
            <person name="Kang I."/>
            <person name="Lee K."/>
            <person name="Cho J.C."/>
        </authorList>
    </citation>
    <scope>NUCLEOTIDE SEQUENCE [LARGE SCALE GENOMIC DNA]</scope>
    <source>
        <strain evidence="3 4">IMCC3317</strain>
    </source>
</reference>
<dbReference type="PANTHER" id="PTHR47642">
    <property type="entry name" value="ATP-DEPENDENT DNA HELICASE"/>
    <property type="match status" value="1"/>
</dbReference>
<feature type="coiled-coil region" evidence="1">
    <location>
        <begin position="560"/>
        <end position="587"/>
    </location>
</feature>
<dbReference type="Pfam" id="PF00570">
    <property type="entry name" value="HRDC"/>
    <property type="match status" value="1"/>
</dbReference>
<dbReference type="RefSeq" id="WP_160130136.1">
    <property type="nucleotide sequence ID" value="NZ_CP019288.1"/>
</dbReference>
<dbReference type="Pfam" id="PF14493">
    <property type="entry name" value="HTH_40"/>
    <property type="match status" value="1"/>
</dbReference>
<sequence>MEINKELELAFNFIEKTNRNLFLTGKAGTGKTTFLHKIKAESLKRLVVVAPTGVAAINAKGVTIHSFFQLPFEPFIPDATGKSTTIQRKFSKTKINIIRSLDLVIIDEISMVRADVLDGIDEVLRRYKDRTQPFGGVQLLLIGDLQQLSPVIRPNEWQLLKNYYKTAYFFSSIAYQKAAVLSIELKLIYRQQNQAFISILNEIRNDKLSPASAEILNKQYQPDFNPKKEDGYITLTTHNNRADAINQKELEKLKGKSKKYTAAISGNFNEKTYPNSENLVLKKEAQVMFIKNDSSPEKRYYNGKIGTVIHLDEDTITVKCSDDDIIEATYETWENIKYTLNQETKEISNNIEGTYTQIPLRLAWAITIHKSQGLTFEKAIIDAEASFAHGQTYVALSRCKTLEGIVLKTPIKSASIISDATINTFTKQLEENEPDEADLQASKKAFQLNLMGEVFDYHSFMHPVKRLLDIYYNNRNTLTGNISEPLEAIKDKGIIPLLKINNSFKNQLATFAKDIENPEQDAAIQERFKKAITYFTAQTKQHIATTLSTLTFATDNKAVSKDFEKQLKDLEDKLAIKTKILEALSDNFLTENYLKIRAKSLLDVSEIKVVKRKIATATAHEELFENLRLFRSSISSSDNIPPFQVFTQNSLYEMCELLPTTAKKLRKIHGMGKIRVEKYGEEILEIITEYTTKNNLTSKEVEVVIEVEKKNTKTISLDFFKEGFSIEEIAKKRALAASTILGHLAHYVSEGVLDITEILSEEKVKKGLEIIKNNTFEGLTELKEIAGANFSYNELRMLVTYSEEK</sequence>
<dbReference type="GO" id="GO:0006281">
    <property type="term" value="P:DNA repair"/>
    <property type="evidence" value="ECO:0007669"/>
    <property type="project" value="InterPro"/>
</dbReference>
<dbReference type="SUPFAM" id="SSF47819">
    <property type="entry name" value="HRDC-like"/>
    <property type="match status" value="1"/>
</dbReference>
<feature type="domain" description="HRDC" evidence="2">
    <location>
        <begin position="617"/>
        <end position="697"/>
    </location>
</feature>
<dbReference type="OrthoDB" id="9763659at2"/>
<evidence type="ECO:0000256" key="1">
    <source>
        <dbReference type="SAM" id="Coils"/>
    </source>
</evidence>
<dbReference type="InterPro" id="IPR002121">
    <property type="entry name" value="HRDC_dom"/>
</dbReference>
<dbReference type="Pfam" id="PF05970">
    <property type="entry name" value="PIF1"/>
    <property type="match status" value="1"/>
</dbReference>